<evidence type="ECO:0000313" key="4">
    <source>
        <dbReference type="EMBL" id="EXC30773.1"/>
    </source>
</evidence>
<dbReference type="AlphaFoldDB" id="W9SFQ0"/>
<dbReference type="KEGG" id="mnt:21410553"/>
<gene>
    <name evidence="4" type="ORF">L484_027948</name>
</gene>
<name>W9SFQ0_9ROSA</name>
<dbReference type="STRING" id="981085.W9SFQ0"/>
<protein>
    <submittedName>
        <fullName evidence="4">Putative carboxylesterase 8</fullName>
    </submittedName>
</protein>
<dbReference type="eggNOG" id="KOG1515">
    <property type="taxonomic scope" value="Eukaryota"/>
</dbReference>
<reference evidence="5" key="1">
    <citation type="submission" date="2013-01" db="EMBL/GenBank/DDBJ databases">
        <title>Draft Genome Sequence of a Mulberry Tree, Morus notabilis C.K. Schneid.</title>
        <authorList>
            <person name="He N."/>
            <person name="Zhao S."/>
        </authorList>
    </citation>
    <scope>NUCLEOTIDE SEQUENCE</scope>
</reference>
<dbReference type="InterPro" id="IPR050466">
    <property type="entry name" value="Carboxylest/Gibb_receptor"/>
</dbReference>
<evidence type="ECO:0000256" key="1">
    <source>
        <dbReference type="ARBA" id="ARBA00010515"/>
    </source>
</evidence>
<dbReference type="PANTHER" id="PTHR23024">
    <property type="entry name" value="ARYLACETAMIDE DEACETYLASE"/>
    <property type="match status" value="1"/>
</dbReference>
<dbReference type="Proteomes" id="UP000030645">
    <property type="component" value="Unassembled WGS sequence"/>
</dbReference>
<feature type="domain" description="Alpha/beta hydrolase fold-3" evidence="3">
    <location>
        <begin position="94"/>
        <end position="313"/>
    </location>
</feature>
<keyword evidence="5" id="KW-1185">Reference proteome</keyword>
<evidence type="ECO:0000256" key="2">
    <source>
        <dbReference type="SAM" id="MobiDB-lite"/>
    </source>
</evidence>
<dbReference type="InterPro" id="IPR029058">
    <property type="entry name" value="AB_hydrolase_fold"/>
</dbReference>
<sequence length="348" mass="38013">MSMADSSSTPQPPQTPEKPSLDPYKFLRIAPNPDGSLTRLSPVPSVPPSAAVNNSDISPQIVLTKDVPLNPAAKTFIRIFKPHPLPLNSKLPIILYFHGGGFVLFSAASVPFHNSCSRIAAHLPALVLSVEYRLAPEHRLPAAYNDALLALRWAAADAPRDPWLTHSADFSNFFLMGSSAGGNIVYHAGLRALDLDISPVVIRGLIMNQPYFGGTRRTESEMRLVGDRILPLPANDLLWSLALPEGADRNHEYCNPTVGNGHQDGRIERLQRCLVSGYGGDPLVDRQREFVEMLRERGVEVVAAFDDGGFHGVELFDNDKAMALYDVVADFVRPCRAKSADVVAKSTM</sequence>
<dbReference type="Gene3D" id="3.40.50.1820">
    <property type="entry name" value="alpha/beta hydrolase"/>
    <property type="match status" value="1"/>
</dbReference>
<feature type="region of interest" description="Disordered" evidence="2">
    <location>
        <begin position="1"/>
        <end position="32"/>
    </location>
</feature>
<dbReference type="PANTHER" id="PTHR23024:SF113">
    <property type="entry name" value="CARBOXYLESTERASE 8-RELATED"/>
    <property type="match status" value="1"/>
</dbReference>
<proteinExistence type="inferred from homology"/>
<evidence type="ECO:0000259" key="3">
    <source>
        <dbReference type="Pfam" id="PF07859"/>
    </source>
</evidence>
<dbReference type="EMBL" id="KE346217">
    <property type="protein sequence ID" value="EXC30773.1"/>
    <property type="molecule type" value="Genomic_DNA"/>
</dbReference>
<dbReference type="OrthoDB" id="408631at2759"/>
<dbReference type="GO" id="GO:0016787">
    <property type="term" value="F:hydrolase activity"/>
    <property type="evidence" value="ECO:0007669"/>
    <property type="project" value="InterPro"/>
</dbReference>
<comment type="similarity">
    <text evidence="1">Belongs to the 'GDXG' lipolytic enzyme family.</text>
</comment>
<dbReference type="SUPFAM" id="SSF53474">
    <property type="entry name" value="alpha/beta-Hydrolases"/>
    <property type="match status" value="1"/>
</dbReference>
<organism evidence="4 5">
    <name type="scientific">Morus notabilis</name>
    <dbReference type="NCBI Taxonomy" id="981085"/>
    <lineage>
        <taxon>Eukaryota</taxon>
        <taxon>Viridiplantae</taxon>
        <taxon>Streptophyta</taxon>
        <taxon>Embryophyta</taxon>
        <taxon>Tracheophyta</taxon>
        <taxon>Spermatophyta</taxon>
        <taxon>Magnoliopsida</taxon>
        <taxon>eudicotyledons</taxon>
        <taxon>Gunneridae</taxon>
        <taxon>Pentapetalae</taxon>
        <taxon>rosids</taxon>
        <taxon>fabids</taxon>
        <taxon>Rosales</taxon>
        <taxon>Moraceae</taxon>
        <taxon>Moreae</taxon>
        <taxon>Morus</taxon>
    </lineage>
</organism>
<dbReference type="InterPro" id="IPR013094">
    <property type="entry name" value="AB_hydrolase_3"/>
</dbReference>
<dbReference type="Pfam" id="PF07859">
    <property type="entry name" value="Abhydrolase_3"/>
    <property type="match status" value="1"/>
</dbReference>
<accession>W9SFQ0</accession>
<evidence type="ECO:0000313" key="5">
    <source>
        <dbReference type="Proteomes" id="UP000030645"/>
    </source>
</evidence>